<sequence>MLTILSIVNVIAFSFLSVFLVFFSFIPLYYRFFVFIVRFSEQEILTPNNADNTIQHQIYWNGIPTYSEKTLIDYNKKFDVEKSSNHSTKDLDPLKFLTEGKQDKIEQTFHFKRALSTCHLCNKFNESQTQIDLSKMNEKLPSVCQGRIDAVWLWVNGSDETWRSSHKKFNQKFEENRFRETGTLKYSMRSVFKYLPYIKNSFC</sequence>
<feature type="domain" description="Stealth protein CR1 conserved region 1" evidence="2">
    <location>
        <begin position="147"/>
        <end position="172"/>
    </location>
</feature>
<dbReference type="KEGG" id="eiv:EIN_488980"/>
<keyword evidence="1" id="KW-0812">Transmembrane</keyword>
<dbReference type="OrthoDB" id="263283at2759"/>
<dbReference type="RefSeq" id="XP_004261334.1">
    <property type="nucleotide sequence ID" value="XM_004261286.1"/>
</dbReference>
<evidence type="ECO:0000313" key="3">
    <source>
        <dbReference type="EMBL" id="ELP94563.1"/>
    </source>
</evidence>
<dbReference type="GeneID" id="14893548"/>
<evidence type="ECO:0000256" key="1">
    <source>
        <dbReference type="SAM" id="Phobius"/>
    </source>
</evidence>
<accession>L7FP88</accession>
<dbReference type="EMBL" id="KB206190">
    <property type="protein sequence ID" value="ELP94563.1"/>
    <property type="molecule type" value="Genomic_DNA"/>
</dbReference>
<dbReference type="InterPro" id="IPR053362">
    <property type="entry name" value="RPS_phosphotransferase_WefF"/>
</dbReference>
<evidence type="ECO:0000259" key="2">
    <source>
        <dbReference type="Pfam" id="PF17101"/>
    </source>
</evidence>
<dbReference type="InterPro" id="IPR031358">
    <property type="entry name" value="Stealth_CR1"/>
</dbReference>
<dbReference type="Proteomes" id="UP000014680">
    <property type="component" value="Unassembled WGS sequence"/>
</dbReference>
<protein>
    <recommendedName>
        <fullName evidence="2">Stealth protein CR1 conserved region 1 domain-containing protein</fullName>
    </recommendedName>
</protein>
<dbReference type="AlphaFoldDB" id="L7FP88"/>
<feature type="transmembrane region" description="Helical" evidence="1">
    <location>
        <begin position="6"/>
        <end position="30"/>
    </location>
</feature>
<reference evidence="3 4" key="1">
    <citation type="submission" date="2012-10" db="EMBL/GenBank/DDBJ databases">
        <authorList>
            <person name="Zafar N."/>
            <person name="Inman J."/>
            <person name="Hall N."/>
            <person name="Lorenzi H."/>
            <person name="Caler E."/>
        </authorList>
    </citation>
    <scope>NUCLEOTIDE SEQUENCE [LARGE SCALE GENOMIC DNA]</scope>
    <source>
        <strain evidence="3 4">IP1</strain>
    </source>
</reference>
<dbReference type="PANTHER" id="PTHR47452">
    <property type="entry name" value="PUTATIVE-RELATED"/>
    <property type="match status" value="1"/>
</dbReference>
<keyword evidence="1" id="KW-1133">Transmembrane helix</keyword>
<gene>
    <name evidence="3" type="ORF">EIN_488980</name>
</gene>
<dbReference type="PANTHER" id="PTHR47452:SF2">
    <property type="entry name" value="GLYCOSYLTRANSFERASE"/>
    <property type="match status" value="1"/>
</dbReference>
<name>L7FP88_ENTIV</name>
<feature type="non-terminal residue" evidence="3">
    <location>
        <position position="1"/>
    </location>
</feature>
<organism evidence="3 4">
    <name type="scientific">Entamoeba invadens IP1</name>
    <dbReference type="NCBI Taxonomy" id="370355"/>
    <lineage>
        <taxon>Eukaryota</taxon>
        <taxon>Amoebozoa</taxon>
        <taxon>Evosea</taxon>
        <taxon>Archamoebae</taxon>
        <taxon>Mastigamoebida</taxon>
        <taxon>Entamoebidae</taxon>
        <taxon>Entamoeba</taxon>
    </lineage>
</organism>
<keyword evidence="4" id="KW-1185">Reference proteome</keyword>
<evidence type="ECO:0000313" key="4">
    <source>
        <dbReference type="Proteomes" id="UP000014680"/>
    </source>
</evidence>
<proteinExistence type="predicted"/>
<dbReference type="Pfam" id="PF17101">
    <property type="entry name" value="Stealth_CR1"/>
    <property type="match status" value="1"/>
</dbReference>
<keyword evidence="1" id="KW-0472">Membrane</keyword>
<dbReference type="VEuPathDB" id="AmoebaDB:EIN_488980"/>